<organism evidence="2 3">
    <name type="scientific">Methylobacterium trifolii</name>
    <dbReference type="NCBI Taxonomy" id="1003092"/>
    <lineage>
        <taxon>Bacteria</taxon>
        <taxon>Pseudomonadati</taxon>
        <taxon>Pseudomonadota</taxon>
        <taxon>Alphaproteobacteria</taxon>
        <taxon>Hyphomicrobiales</taxon>
        <taxon>Methylobacteriaceae</taxon>
        <taxon>Methylobacterium</taxon>
    </lineage>
</organism>
<feature type="chain" id="PRO_5046378064" description="Photosystem reaction center subunit H" evidence="1">
    <location>
        <begin position="22"/>
        <end position="127"/>
    </location>
</feature>
<evidence type="ECO:0000313" key="2">
    <source>
        <dbReference type="EMBL" id="GJE57956.1"/>
    </source>
</evidence>
<reference evidence="2" key="2">
    <citation type="submission" date="2021-08" db="EMBL/GenBank/DDBJ databases">
        <authorList>
            <person name="Tani A."/>
            <person name="Ola A."/>
            <person name="Ogura Y."/>
            <person name="Katsura K."/>
            <person name="Hayashi T."/>
        </authorList>
    </citation>
    <scope>NUCLEOTIDE SEQUENCE</scope>
    <source>
        <strain evidence="2">DSM 23632</strain>
    </source>
</reference>
<comment type="caution">
    <text evidence="2">The sequence shown here is derived from an EMBL/GenBank/DDBJ whole genome shotgun (WGS) entry which is preliminary data.</text>
</comment>
<protein>
    <recommendedName>
        <fullName evidence="4">Photosystem reaction center subunit H</fullName>
    </recommendedName>
</protein>
<reference evidence="2" key="1">
    <citation type="journal article" date="2021" name="Front. Microbiol.">
        <title>Comprehensive Comparative Genomics and Phenotyping of Methylobacterium Species.</title>
        <authorList>
            <person name="Alessa O."/>
            <person name="Ogura Y."/>
            <person name="Fujitani Y."/>
            <person name="Takami H."/>
            <person name="Hayashi T."/>
            <person name="Sahin N."/>
            <person name="Tani A."/>
        </authorList>
    </citation>
    <scope>NUCLEOTIDE SEQUENCE</scope>
    <source>
        <strain evidence="2">DSM 23632</strain>
    </source>
</reference>
<keyword evidence="3" id="KW-1185">Reference proteome</keyword>
<evidence type="ECO:0000313" key="3">
    <source>
        <dbReference type="Proteomes" id="UP001055057"/>
    </source>
</evidence>
<dbReference type="EMBL" id="BPRB01000003">
    <property type="protein sequence ID" value="GJE57956.1"/>
    <property type="molecule type" value="Genomic_DNA"/>
</dbReference>
<evidence type="ECO:0000256" key="1">
    <source>
        <dbReference type="SAM" id="SignalP"/>
    </source>
</evidence>
<dbReference type="RefSeq" id="WP_238180598.1">
    <property type="nucleotide sequence ID" value="NZ_BPRB01000003.1"/>
</dbReference>
<dbReference type="Proteomes" id="UP001055057">
    <property type="component" value="Unassembled WGS sequence"/>
</dbReference>
<feature type="signal peptide" evidence="1">
    <location>
        <begin position="1"/>
        <end position="21"/>
    </location>
</feature>
<name>A0ABQ4TSE9_9HYPH</name>
<evidence type="ECO:0008006" key="4">
    <source>
        <dbReference type="Google" id="ProtNLM"/>
    </source>
</evidence>
<sequence>MTKTILLAAGLLASLMGPLPAETPADADAAPPVEKTLDRSRNLAAKLAGLVGFANTSCDDVKGDPDLLKAAVQRLGVPPEDLDRGELYMVATSYIETYRKDVPANCKRALETFGASSAMVPNLIVKR</sequence>
<gene>
    <name evidence="2" type="ORF">MPOCJGCO_0032</name>
</gene>
<accession>A0ABQ4TSE9</accession>
<proteinExistence type="predicted"/>
<keyword evidence="1" id="KW-0732">Signal</keyword>